<name>A0A226X7P8_CABSO</name>
<proteinExistence type="predicted"/>
<dbReference type="Proteomes" id="UP000214720">
    <property type="component" value="Unassembled WGS sequence"/>
</dbReference>
<comment type="caution">
    <text evidence="1">The sequence shown here is derived from an EMBL/GenBank/DDBJ whole genome shotgun (WGS) entry which is preliminary data.</text>
</comment>
<reference evidence="2" key="1">
    <citation type="submission" date="2017-01" db="EMBL/GenBank/DDBJ databases">
        <title>Genome Analysis of Deinococcus marmoris KOPRI26562.</title>
        <authorList>
            <person name="Kim J.H."/>
            <person name="Oh H.-M."/>
        </authorList>
    </citation>
    <scope>NUCLEOTIDE SEQUENCE [LARGE SCALE GENOMIC DNA]</scope>
    <source>
        <strain evidence="2">PAMC 26633</strain>
    </source>
</reference>
<accession>A0A226X7P8</accession>
<sequence length="52" mass="5694">MTTVDVVEEQGIARVRDPLESSDSYTPLILSASVRAIKHIVFRAVVTPLQSP</sequence>
<gene>
    <name evidence="1" type="ORF">BSU04_09170</name>
</gene>
<evidence type="ECO:0000313" key="1">
    <source>
        <dbReference type="EMBL" id="OXC78977.1"/>
    </source>
</evidence>
<dbReference type="EMBL" id="MTHB01000048">
    <property type="protein sequence ID" value="OXC78977.1"/>
    <property type="molecule type" value="Genomic_DNA"/>
</dbReference>
<organism evidence="1 2">
    <name type="scientific">Caballeronia sordidicola</name>
    <name type="common">Burkholderia sordidicola</name>
    <dbReference type="NCBI Taxonomy" id="196367"/>
    <lineage>
        <taxon>Bacteria</taxon>
        <taxon>Pseudomonadati</taxon>
        <taxon>Pseudomonadota</taxon>
        <taxon>Betaproteobacteria</taxon>
        <taxon>Burkholderiales</taxon>
        <taxon>Burkholderiaceae</taxon>
        <taxon>Caballeronia</taxon>
    </lineage>
</organism>
<evidence type="ECO:0000313" key="2">
    <source>
        <dbReference type="Proteomes" id="UP000214720"/>
    </source>
</evidence>
<protein>
    <submittedName>
        <fullName evidence="1">Uncharacterized protein</fullName>
    </submittedName>
</protein>
<dbReference type="AlphaFoldDB" id="A0A226X7P8"/>